<keyword evidence="1" id="KW-0812">Transmembrane</keyword>
<proteinExistence type="predicted"/>
<evidence type="ECO:0000313" key="2">
    <source>
        <dbReference type="EMBL" id="ALB23402.1"/>
    </source>
</evidence>
<evidence type="ECO:0000313" key="3">
    <source>
        <dbReference type="Proteomes" id="UP000029558"/>
    </source>
</evidence>
<reference evidence="2 3" key="1">
    <citation type="journal article" date="2014" name="Genome Announc.">
        <title>Comparative Genome Analysis of Two Isolates of the Fish Pathogen Piscirickettsia salmonis from Different Hosts Reveals Major Differences in Virulence-Associated Secretion Systems.</title>
        <authorList>
            <person name="Bohle H."/>
            <person name="Henriquez P."/>
            <person name="Grothusen H."/>
            <person name="Navas E."/>
            <person name="Sandoval A."/>
            <person name="Bustamante F."/>
            <person name="Bustos P."/>
            <person name="Mancilla M."/>
        </authorList>
    </citation>
    <scope>NUCLEOTIDE SEQUENCE [LARGE SCALE GENOMIC DNA]</scope>
    <source>
        <strain evidence="3">B1-32597</strain>
    </source>
</reference>
<feature type="transmembrane region" description="Helical" evidence="1">
    <location>
        <begin position="6"/>
        <end position="27"/>
    </location>
</feature>
<organism evidence="2 3">
    <name type="scientific">Piscirickettsia salmonis</name>
    <dbReference type="NCBI Taxonomy" id="1238"/>
    <lineage>
        <taxon>Bacteria</taxon>
        <taxon>Pseudomonadati</taxon>
        <taxon>Pseudomonadota</taxon>
        <taxon>Gammaproteobacteria</taxon>
        <taxon>Thiotrichales</taxon>
        <taxon>Piscirickettsiaceae</taxon>
        <taxon>Piscirickettsia</taxon>
    </lineage>
</organism>
<protein>
    <submittedName>
        <fullName evidence="2">Uncharacterized protein</fullName>
    </submittedName>
</protein>
<accession>A0AAC8ZPI5</accession>
<keyword evidence="1" id="KW-0472">Membrane</keyword>
<dbReference type="Proteomes" id="UP000029558">
    <property type="component" value="Chromosome"/>
</dbReference>
<name>A0AAC8ZPI5_PISSA</name>
<dbReference type="EMBL" id="CP012508">
    <property type="protein sequence ID" value="ALB23402.1"/>
    <property type="molecule type" value="Genomic_DNA"/>
</dbReference>
<keyword evidence="1" id="KW-1133">Transmembrane helix</keyword>
<gene>
    <name evidence="2" type="ORF">KU39_2222</name>
</gene>
<evidence type="ECO:0000256" key="1">
    <source>
        <dbReference type="SAM" id="Phobius"/>
    </source>
</evidence>
<dbReference type="AlphaFoldDB" id="A0AAC8ZPI5"/>
<sequence>MTLAKALLFTLMVVICCLILVGINKIFQTLRAMEC</sequence>